<evidence type="ECO:0000313" key="6">
    <source>
        <dbReference type="EMBL" id="EEB08792.2"/>
    </source>
</evidence>
<evidence type="ECO:0000256" key="2">
    <source>
        <dbReference type="ARBA" id="ARBA00022692"/>
    </source>
</evidence>
<gene>
    <name evidence="6" type="ORF">SJAG_03962</name>
</gene>
<keyword evidence="7" id="KW-1185">Reference proteome</keyword>
<evidence type="ECO:0000256" key="1">
    <source>
        <dbReference type="ARBA" id="ARBA00004141"/>
    </source>
</evidence>
<dbReference type="Pfam" id="PF23489">
    <property type="entry name" value="V-ATPase_su_f"/>
    <property type="match status" value="1"/>
</dbReference>
<organism evidence="6 7">
    <name type="scientific">Schizosaccharomyces japonicus (strain yFS275 / FY16936)</name>
    <name type="common">Fission yeast</name>
    <dbReference type="NCBI Taxonomy" id="402676"/>
    <lineage>
        <taxon>Eukaryota</taxon>
        <taxon>Fungi</taxon>
        <taxon>Dikarya</taxon>
        <taxon>Ascomycota</taxon>
        <taxon>Taphrinomycotina</taxon>
        <taxon>Schizosaccharomycetes</taxon>
        <taxon>Schizosaccharomycetales</taxon>
        <taxon>Schizosaccharomycetaceae</taxon>
        <taxon>Schizosaccharomyces</taxon>
    </lineage>
</organism>
<dbReference type="EMBL" id="KE651167">
    <property type="protein sequence ID" value="EEB08792.2"/>
    <property type="molecule type" value="Genomic_DNA"/>
</dbReference>
<dbReference type="GO" id="GO:0004521">
    <property type="term" value="F:RNA endonuclease activity"/>
    <property type="evidence" value="ECO:0007669"/>
    <property type="project" value="InterPro"/>
</dbReference>
<dbReference type="AlphaFoldDB" id="B6K5I8"/>
<dbReference type="eggNOG" id="ENOG502S504">
    <property type="taxonomic scope" value="Eukaryota"/>
</dbReference>
<comment type="subcellular location">
    <subcellularLocation>
        <location evidence="1">Membrane</location>
        <topology evidence="1">Multi-pass membrane protein</topology>
    </subcellularLocation>
</comment>
<dbReference type="GO" id="GO:0016020">
    <property type="term" value="C:membrane"/>
    <property type="evidence" value="ECO:0007669"/>
    <property type="project" value="UniProtKB-SubCell"/>
</dbReference>
<dbReference type="OMA" id="FCGSQVL"/>
<accession>B6K5I8</accession>
<dbReference type="JaponicusDB" id="SJAG_03962"/>
<keyword evidence="4 5" id="KW-0472">Membrane</keyword>
<evidence type="ECO:0000256" key="4">
    <source>
        <dbReference type="ARBA" id="ARBA00023136"/>
    </source>
</evidence>
<dbReference type="InterPro" id="IPR026770">
    <property type="entry name" value="RNase_K"/>
</dbReference>
<dbReference type="HOGENOM" id="CLU_115063_2_0_1"/>
<dbReference type="OrthoDB" id="67317at2759"/>
<dbReference type="VEuPathDB" id="FungiDB:SJAG_03962"/>
<keyword evidence="2 5" id="KW-0812">Transmembrane</keyword>
<proteinExistence type="predicted"/>
<dbReference type="Proteomes" id="UP000001744">
    <property type="component" value="Unassembled WGS sequence"/>
</dbReference>
<keyword evidence="3 5" id="KW-1133">Transmembrane helix</keyword>
<sequence length="85" mass="9117">MKPLVGPGLAWFCTGISAIGILFLLVLSYLFANGAETLIHDLEGSDLTGKQVAKTCLGAVGIYVITFLFCGSQVLSHRNQRPIHI</sequence>
<dbReference type="PANTHER" id="PTHR31733">
    <property type="entry name" value="RIBONUCLEASE KAPPA"/>
    <property type="match status" value="1"/>
</dbReference>
<dbReference type="GeneID" id="7051578"/>
<feature type="transmembrane region" description="Helical" evidence="5">
    <location>
        <begin position="9"/>
        <end position="32"/>
    </location>
</feature>
<protein>
    <submittedName>
        <fullName evidence="6">Uncharacterized protein</fullName>
    </submittedName>
</protein>
<name>B6K5I8_SCHJY</name>
<feature type="transmembrane region" description="Helical" evidence="5">
    <location>
        <begin position="52"/>
        <end position="75"/>
    </location>
</feature>
<evidence type="ECO:0000313" key="7">
    <source>
        <dbReference type="Proteomes" id="UP000001744"/>
    </source>
</evidence>
<reference evidence="6 7" key="1">
    <citation type="journal article" date="2011" name="Science">
        <title>Comparative functional genomics of the fission yeasts.</title>
        <authorList>
            <person name="Rhind N."/>
            <person name="Chen Z."/>
            <person name="Yassour M."/>
            <person name="Thompson D.A."/>
            <person name="Haas B.J."/>
            <person name="Habib N."/>
            <person name="Wapinski I."/>
            <person name="Roy S."/>
            <person name="Lin M.F."/>
            <person name="Heiman D.I."/>
            <person name="Young S.K."/>
            <person name="Furuya K."/>
            <person name="Guo Y."/>
            <person name="Pidoux A."/>
            <person name="Chen H.M."/>
            <person name="Robbertse B."/>
            <person name="Goldberg J.M."/>
            <person name="Aoki K."/>
            <person name="Bayne E.H."/>
            <person name="Berlin A.M."/>
            <person name="Desjardins C.A."/>
            <person name="Dobbs E."/>
            <person name="Dukaj L."/>
            <person name="Fan L."/>
            <person name="FitzGerald M.G."/>
            <person name="French C."/>
            <person name="Gujja S."/>
            <person name="Hansen K."/>
            <person name="Keifenheim D."/>
            <person name="Levin J.Z."/>
            <person name="Mosher R.A."/>
            <person name="Mueller C.A."/>
            <person name="Pfiffner J."/>
            <person name="Priest M."/>
            <person name="Russ C."/>
            <person name="Smialowska A."/>
            <person name="Swoboda P."/>
            <person name="Sykes S.M."/>
            <person name="Vaughn M."/>
            <person name="Vengrova S."/>
            <person name="Yoder R."/>
            <person name="Zeng Q."/>
            <person name="Allshire R."/>
            <person name="Baulcombe D."/>
            <person name="Birren B.W."/>
            <person name="Brown W."/>
            <person name="Ekwall K."/>
            <person name="Kellis M."/>
            <person name="Leatherwood J."/>
            <person name="Levin H."/>
            <person name="Margalit H."/>
            <person name="Martienssen R."/>
            <person name="Nieduszynski C.A."/>
            <person name="Spatafora J.W."/>
            <person name="Friedman N."/>
            <person name="Dalgaard J.Z."/>
            <person name="Baumann P."/>
            <person name="Niki H."/>
            <person name="Regev A."/>
            <person name="Nusbaum C."/>
        </authorList>
    </citation>
    <scope>NUCLEOTIDE SEQUENCE [LARGE SCALE GENOMIC DNA]</scope>
    <source>
        <strain evidence="7">yFS275 / FY16936</strain>
    </source>
</reference>
<evidence type="ECO:0000256" key="3">
    <source>
        <dbReference type="ARBA" id="ARBA00022989"/>
    </source>
</evidence>
<dbReference type="InterPro" id="IPR056552">
    <property type="entry name" value="Ribonucl_Kappa"/>
</dbReference>
<evidence type="ECO:0000256" key="5">
    <source>
        <dbReference type="SAM" id="Phobius"/>
    </source>
</evidence>
<dbReference type="STRING" id="402676.B6K5I8"/>
<dbReference type="RefSeq" id="XP_002175085.2">
    <property type="nucleotide sequence ID" value="XM_002175049.2"/>
</dbReference>